<dbReference type="RefSeq" id="WP_058531357.1">
    <property type="nucleotide sequence ID" value="NZ_CAAAIN010000006.1"/>
</dbReference>
<reference evidence="2 3" key="1">
    <citation type="submission" date="2015-11" db="EMBL/GenBank/DDBJ databases">
        <title>Genomic analysis of 38 Legionella species identifies large and diverse effector repertoires.</title>
        <authorList>
            <person name="Burstein D."/>
            <person name="Amaro F."/>
            <person name="Zusman T."/>
            <person name="Lifshitz Z."/>
            <person name="Cohen O."/>
            <person name="Gilbert J.A."/>
            <person name="Pupko T."/>
            <person name="Shuman H.A."/>
            <person name="Segal G."/>
        </authorList>
    </citation>
    <scope>NUCLEOTIDE SEQUENCE [LARGE SCALE GENOMIC DNA]</scope>
    <source>
        <strain evidence="2 3">WA-270A-C2</strain>
    </source>
</reference>
<feature type="compositionally biased region" description="Polar residues" evidence="1">
    <location>
        <begin position="412"/>
        <end position="421"/>
    </location>
</feature>
<organism evidence="2 3">
    <name type="scientific">Legionella rubrilucens</name>
    <dbReference type="NCBI Taxonomy" id="458"/>
    <lineage>
        <taxon>Bacteria</taxon>
        <taxon>Pseudomonadati</taxon>
        <taxon>Pseudomonadota</taxon>
        <taxon>Gammaproteobacteria</taxon>
        <taxon>Legionellales</taxon>
        <taxon>Legionellaceae</taxon>
        <taxon>Legionella</taxon>
    </lineage>
</organism>
<proteinExistence type="predicted"/>
<name>A0A0W0XWB6_9GAMM</name>
<feature type="region of interest" description="Disordered" evidence="1">
    <location>
        <begin position="404"/>
        <end position="434"/>
    </location>
</feature>
<feature type="region of interest" description="Disordered" evidence="1">
    <location>
        <begin position="298"/>
        <end position="317"/>
    </location>
</feature>
<sequence length="434" mass="48776">MALIRAISLDFDGAIFNGDFHRHKDVIRANKALLDLIANNAEGYESTTLYAGTNRQSISDDAANAHRNDTGSAFPHLMQLTAYLNKFLKVKLDKFLLTDLYHQRKAGESFNEALTLLEKDSPHYDREKIKHGPFKDWLHDQSKLTLLYAQIHRFAKQHPKDTLDFYFYDDRDDILDKLHAYFQQNPHRLPRNLCLRIKQYCGEGSLKDYPPVQGTGKIDKKYKATVKHLATDTLASERFQQKSPANGKGRLVRTYEEAKESNFVLTANLDCISDCQLLITQPIPSAAATVQPVNELPEKSASWHAFTKPTLGNDRSPLLRRQLSTPLASAQQPSEPSHSHSELSKQISQAESAGDDRIMSTRALAASPPALEKSLNASEAATPVSDEKKSEPIAWQFYRPSTQLLPEKPLLRQTSSATAISPPQDESKRPAQFL</sequence>
<gene>
    <name evidence="2" type="ORF">Lrub_1284</name>
</gene>
<feature type="region of interest" description="Disordered" evidence="1">
    <location>
        <begin position="324"/>
        <end position="356"/>
    </location>
</feature>
<dbReference type="PATRIC" id="fig|458.5.peg.1326"/>
<dbReference type="Proteomes" id="UP000054608">
    <property type="component" value="Unassembled WGS sequence"/>
</dbReference>
<accession>A0A0W0XWB6</accession>
<evidence type="ECO:0000313" key="2">
    <source>
        <dbReference type="EMBL" id="KTD48933.1"/>
    </source>
</evidence>
<keyword evidence="3" id="KW-1185">Reference proteome</keyword>
<feature type="region of interest" description="Disordered" evidence="1">
    <location>
        <begin position="369"/>
        <end position="392"/>
    </location>
</feature>
<dbReference type="EMBL" id="LNYT01000007">
    <property type="protein sequence ID" value="KTD48933.1"/>
    <property type="molecule type" value="Genomic_DNA"/>
</dbReference>
<dbReference type="AlphaFoldDB" id="A0A0W0XWB6"/>
<protein>
    <submittedName>
        <fullName evidence="2">Dot/Icm T4SS effector</fullName>
    </submittedName>
</protein>
<comment type="caution">
    <text evidence="2">The sequence shown here is derived from an EMBL/GenBank/DDBJ whole genome shotgun (WGS) entry which is preliminary data.</text>
</comment>
<feature type="compositionally biased region" description="Basic and acidic residues" evidence="1">
    <location>
        <begin position="425"/>
        <end position="434"/>
    </location>
</feature>
<evidence type="ECO:0000256" key="1">
    <source>
        <dbReference type="SAM" id="MobiDB-lite"/>
    </source>
</evidence>
<evidence type="ECO:0000313" key="3">
    <source>
        <dbReference type="Proteomes" id="UP000054608"/>
    </source>
</evidence>
<dbReference type="OrthoDB" id="5653025at2"/>